<evidence type="ECO:0000313" key="2">
    <source>
        <dbReference type="EMBL" id="MBB6557956.1"/>
    </source>
</evidence>
<dbReference type="InterPro" id="IPR012830">
    <property type="entry name" value="Citrate_utilization_prot_B"/>
</dbReference>
<keyword evidence="3" id="KW-1185">Reference proteome</keyword>
<protein>
    <submittedName>
        <fullName evidence="2">Citrate/tricarballylate utilization protein</fullName>
    </submittedName>
</protein>
<dbReference type="SUPFAM" id="SSF54862">
    <property type="entry name" value="4Fe-4S ferredoxins"/>
    <property type="match status" value="1"/>
</dbReference>
<keyword evidence="1" id="KW-1133">Transmembrane helix</keyword>
<feature type="transmembrane region" description="Helical" evidence="1">
    <location>
        <begin position="123"/>
        <end position="143"/>
    </location>
</feature>
<name>A0A7X0U7D7_9BURK</name>
<comment type="caution">
    <text evidence="2">The sequence shown here is derived from an EMBL/GenBank/DDBJ whole genome shotgun (WGS) entry which is preliminary data.</text>
</comment>
<keyword evidence="1" id="KW-0472">Membrane</keyword>
<gene>
    <name evidence="2" type="ORF">HNP48_000620</name>
</gene>
<accession>A0A7X0U7D7</accession>
<dbReference type="NCBIfam" id="NF011607">
    <property type="entry name" value="PRK15033.1"/>
    <property type="match status" value="1"/>
</dbReference>
<dbReference type="RefSeq" id="WP_184855368.1">
    <property type="nucleotide sequence ID" value="NZ_JACHLK010000001.1"/>
</dbReference>
<feature type="transmembrane region" description="Helical" evidence="1">
    <location>
        <begin position="163"/>
        <end position="186"/>
    </location>
</feature>
<sequence length="396" mass="42553">MQSLDALVQDARALADGALAIPLSAPETEVARQMQICNACRYCEGFCAVFPAMTRRLEFGKADIHFLANLCHNCGACLHACQYAPPHAFAVNVPQAMAQVRGQTYADYAWPPALGALYQRNGLTLALALVAGLTLFLLLAVVQQGQGLAALWGQNLGGNFYRLFPHNLLVGLFAPVFLFATLALALGVRRFWRDISPATSGAPLSGPAAAEATDAVLRLKYLDGGHGEGCHDADDAYTLWRRRFHHLTFYGFALCFAATSVATLYHYAFGWAAPYDLPSLPKLLGAVGGTALALGTAGLWHLNHRRHPQHGDAAQKPMDRAFIALLFLTSTSGLALWLARGTPALALLLCLHLGAVMALFATLPYGKFAHGVFRTAALLRHAVEKRQPSPIGLGDD</sequence>
<dbReference type="EMBL" id="JACHLK010000001">
    <property type="protein sequence ID" value="MBB6557956.1"/>
    <property type="molecule type" value="Genomic_DNA"/>
</dbReference>
<reference evidence="2 3" key="1">
    <citation type="submission" date="2020-08" db="EMBL/GenBank/DDBJ databases">
        <title>Functional genomics of gut bacteria from endangered species of beetles.</title>
        <authorList>
            <person name="Carlos-Shanley C."/>
        </authorList>
    </citation>
    <scope>NUCLEOTIDE SEQUENCE [LARGE SCALE GENOMIC DNA]</scope>
    <source>
        <strain evidence="2 3">S00198</strain>
    </source>
</reference>
<feature type="transmembrane region" description="Helical" evidence="1">
    <location>
        <begin position="247"/>
        <end position="268"/>
    </location>
</feature>
<dbReference type="NCBIfam" id="TIGR02484">
    <property type="entry name" value="CitB"/>
    <property type="match status" value="1"/>
</dbReference>
<dbReference type="AlphaFoldDB" id="A0A7X0U7D7"/>
<feature type="transmembrane region" description="Helical" evidence="1">
    <location>
        <begin position="321"/>
        <end position="339"/>
    </location>
</feature>
<evidence type="ECO:0000256" key="1">
    <source>
        <dbReference type="SAM" id="Phobius"/>
    </source>
</evidence>
<dbReference type="InterPro" id="IPR036197">
    <property type="entry name" value="NarG-like_sf"/>
</dbReference>
<dbReference type="SUPFAM" id="SSF103501">
    <property type="entry name" value="Respiratory nitrate reductase 1 gamma chain"/>
    <property type="match status" value="1"/>
</dbReference>
<feature type="transmembrane region" description="Helical" evidence="1">
    <location>
        <begin position="345"/>
        <end position="365"/>
    </location>
</feature>
<dbReference type="Proteomes" id="UP000575083">
    <property type="component" value="Unassembled WGS sequence"/>
</dbReference>
<feature type="transmembrane region" description="Helical" evidence="1">
    <location>
        <begin position="280"/>
        <end position="300"/>
    </location>
</feature>
<evidence type="ECO:0000313" key="3">
    <source>
        <dbReference type="Proteomes" id="UP000575083"/>
    </source>
</evidence>
<keyword evidence="1" id="KW-0812">Transmembrane</keyword>
<proteinExistence type="predicted"/>
<organism evidence="2 3">
    <name type="scientific">Acidovorax soli</name>
    <dbReference type="NCBI Taxonomy" id="592050"/>
    <lineage>
        <taxon>Bacteria</taxon>
        <taxon>Pseudomonadati</taxon>
        <taxon>Pseudomonadota</taxon>
        <taxon>Betaproteobacteria</taxon>
        <taxon>Burkholderiales</taxon>
        <taxon>Comamonadaceae</taxon>
        <taxon>Acidovorax</taxon>
    </lineage>
</organism>